<keyword evidence="3" id="KW-0812">Transmembrane</keyword>
<evidence type="ECO:0000256" key="2">
    <source>
        <dbReference type="ARBA" id="ARBA00009583"/>
    </source>
</evidence>
<evidence type="ECO:0000256" key="5">
    <source>
        <dbReference type="ARBA" id="ARBA00023136"/>
    </source>
</evidence>
<sequence length="130" mass="15136">MQTRLQPADELPPYPTAQAQVWKCHRRRHYRGGMSYSLGRTERVTTLTMTAAFRPPPGTVYWDASTHPRGLNSYPMVRITMTKSYHLADSQIIRDFEQQCRCFISRHESVDDFLDVREGKRSSTSLHNTF</sequence>
<keyword evidence="7" id="KW-1185">Reference proteome</keyword>
<keyword evidence="5" id="KW-0472">Membrane</keyword>
<comment type="caution">
    <text evidence="6">The sequence shown here is derived from an EMBL/GenBank/DDBJ whole genome shotgun (WGS) entry which is preliminary data.</text>
</comment>
<comment type="similarity">
    <text evidence="2">Belongs to the TMEM151 family.</text>
</comment>
<dbReference type="Pfam" id="PF14857">
    <property type="entry name" value="TMEM151"/>
    <property type="match status" value="1"/>
</dbReference>
<accession>A0A448XMF0</accession>
<name>A0A448XMF0_9PLAT</name>
<evidence type="ECO:0000256" key="3">
    <source>
        <dbReference type="ARBA" id="ARBA00022692"/>
    </source>
</evidence>
<organism evidence="6 7">
    <name type="scientific">Protopolystoma xenopodis</name>
    <dbReference type="NCBI Taxonomy" id="117903"/>
    <lineage>
        <taxon>Eukaryota</taxon>
        <taxon>Metazoa</taxon>
        <taxon>Spiralia</taxon>
        <taxon>Lophotrochozoa</taxon>
        <taxon>Platyhelminthes</taxon>
        <taxon>Monogenea</taxon>
        <taxon>Polyopisthocotylea</taxon>
        <taxon>Polystomatidea</taxon>
        <taxon>Polystomatidae</taxon>
        <taxon>Protopolystoma</taxon>
    </lineage>
</organism>
<evidence type="ECO:0000313" key="7">
    <source>
        <dbReference type="Proteomes" id="UP000784294"/>
    </source>
</evidence>
<proteinExistence type="inferred from homology"/>
<evidence type="ECO:0000313" key="6">
    <source>
        <dbReference type="EMBL" id="VEL40146.1"/>
    </source>
</evidence>
<protein>
    <submittedName>
        <fullName evidence="6">Uncharacterized protein</fullName>
    </submittedName>
</protein>
<dbReference type="GO" id="GO:0016020">
    <property type="term" value="C:membrane"/>
    <property type="evidence" value="ECO:0007669"/>
    <property type="project" value="UniProtKB-SubCell"/>
</dbReference>
<evidence type="ECO:0000256" key="4">
    <source>
        <dbReference type="ARBA" id="ARBA00022989"/>
    </source>
</evidence>
<dbReference type="Proteomes" id="UP000784294">
    <property type="component" value="Unassembled WGS sequence"/>
</dbReference>
<keyword evidence="4" id="KW-1133">Transmembrane helix</keyword>
<dbReference type="EMBL" id="CAAALY010263867">
    <property type="protein sequence ID" value="VEL40146.1"/>
    <property type="molecule type" value="Genomic_DNA"/>
</dbReference>
<gene>
    <name evidence="6" type="ORF">PXEA_LOCUS33586</name>
</gene>
<dbReference type="InterPro" id="IPR026767">
    <property type="entry name" value="Tmem151"/>
</dbReference>
<evidence type="ECO:0000256" key="1">
    <source>
        <dbReference type="ARBA" id="ARBA00004141"/>
    </source>
</evidence>
<reference evidence="6" key="1">
    <citation type="submission" date="2018-11" db="EMBL/GenBank/DDBJ databases">
        <authorList>
            <consortium name="Pathogen Informatics"/>
        </authorList>
    </citation>
    <scope>NUCLEOTIDE SEQUENCE</scope>
</reference>
<dbReference type="AlphaFoldDB" id="A0A448XMF0"/>
<comment type="subcellular location">
    <subcellularLocation>
        <location evidence="1">Membrane</location>
        <topology evidence="1">Multi-pass membrane protein</topology>
    </subcellularLocation>
</comment>